<accession>A0ABX2SZF1</accession>
<comment type="caution">
    <text evidence="1">The sequence shown here is derived from an EMBL/GenBank/DDBJ whole genome shotgun (WGS) entry which is preliminary data.</text>
</comment>
<name>A0ABX2SZF1_9BACL</name>
<gene>
    <name evidence="1" type="ORF">HZY85_05965</name>
</gene>
<sequence>MAHDKVLDEALKLLTEVFEQEEEYKNFLLKREKVLRKEAFQHLNLFIKDFETRNETEQMHFIRTLFELENRAFIMDVGMPYQLKKILNGKLKEYCENGKADEKIFFWAGKYQYRMDYVRKSVEINPNYDDARIYMIEVNLDRLYFATHHLPDYYCKDGEEQEDLKLCESVKNEIEKITS</sequence>
<dbReference type="Proteomes" id="UP000531840">
    <property type="component" value="Unassembled WGS sequence"/>
</dbReference>
<evidence type="ECO:0000313" key="2">
    <source>
        <dbReference type="Proteomes" id="UP000531840"/>
    </source>
</evidence>
<dbReference type="EMBL" id="JACBYF010000011">
    <property type="protein sequence ID" value="NYS47738.1"/>
    <property type="molecule type" value="Genomic_DNA"/>
</dbReference>
<organism evidence="1 2">
    <name type="scientific">Gemelliphila palaticanis</name>
    <dbReference type="NCBI Taxonomy" id="81950"/>
    <lineage>
        <taxon>Bacteria</taxon>
        <taxon>Bacillati</taxon>
        <taxon>Bacillota</taxon>
        <taxon>Bacilli</taxon>
        <taxon>Bacillales</taxon>
        <taxon>Gemellaceae</taxon>
        <taxon>Gemelliphila</taxon>
    </lineage>
</organism>
<proteinExistence type="predicted"/>
<evidence type="ECO:0000313" key="1">
    <source>
        <dbReference type="EMBL" id="NYS47738.1"/>
    </source>
</evidence>
<keyword evidence="2" id="KW-1185">Reference proteome</keyword>
<protein>
    <submittedName>
        <fullName evidence="1">Uncharacterized protein</fullName>
    </submittedName>
</protein>
<reference evidence="1 2" key="1">
    <citation type="submission" date="2020-07" db="EMBL/GenBank/DDBJ databases">
        <title>MOT database genomes.</title>
        <authorList>
            <person name="Joseph S."/>
            <person name="Aduse-Opoku J."/>
            <person name="Hashim A."/>
            <person name="Wade W."/>
            <person name="Curtis M."/>
        </authorList>
    </citation>
    <scope>NUCLEOTIDE SEQUENCE [LARGE SCALE GENOMIC DNA]</scope>
    <source>
        <strain evidence="1 2">CIP 106318</strain>
    </source>
</reference>
<dbReference type="RefSeq" id="WP_179941523.1">
    <property type="nucleotide sequence ID" value="NZ_JACBYF010000011.1"/>
</dbReference>